<accession>A0AAD4NFV3</accession>
<evidence type="ECO:0008006" key="4">
    <source>
        <dbReference type="Google" id="ProtNLM"/>
    </source>
</evidence>
<feature type="signal peptide" evidence="1">
    <location>
        <begin position="1"/>
        <end position="26"/>
    </location>
</feature>
<proteinExistence type="predicted"/>
<keyword evidence="1" id="KW-0732">Signal</keyword>
<evidence type="ECO:0000313" key="2">
    <source>
        <dbReference type="EMBL" id="KAI1723599.1"/>
    </source>
</evidence>
<reference evidence="2" key="1">
    <citation type="submission" date="2022-01" db="EMBL/GenBank/DDBJ databases">
        <title>Genome Sequence Resource for Two Populations of Ditylenchus destructor, the Migratory Endoparasitic Phytonematode.</title>
        <authorList>
            <person name="Zhang H."/>
            <person name="Lin R."/>
            <person name="Xie B."/>
        </authorList>
    </citation>
    <scope>NUCLEOTIDE SEQUENCE</scope>
    <source>
        <strain evidence="2">BazhouSP</strain>
    </source>
</reference>
<keyword evidence="3" id="KW-1185">Reference proteome</keyword>
<dbReference type="EMBL" id="JAKKPZ010000003">
    <property type="protein sequence ID" value="KAI1723599.1"/>
    <property type="molecule type" value="Genomic_DNA"/>
</dbReference>
<evidence type="ECO:0000256" key="1">
    <source>
        <dbReference type="SAM" id="SignalP"/>
    </source>
</evidence>
<evidence type="ECO:0000313" key="3">
    <source>
        <dbReference type="Proteomes" id="UP001201812"/>
    </source>
</evidence>
<feature type="chain" id="PRO_5042015324" description="Glycine zipper 2TM domain-containing protein" evidence="1">
    <location>
        <begin position="27"/>
        <end position="87"/>
    </location>
</feature>
<gene>
    <name evidence="2" type="ORF">DdX_03762</name>
</gene>
<dbReference type="Proteomes" id="UP001201812">
    <property type="component" value="Unassembled WGS sequence"/>
</dbReference>
<dbReference type="AlphaFoldDB" id="A0AAD4NFV3"/>
<comment type="caution">
    <text evidence="2">The sequence shown here is derived from an EMBL/GenBank/DDBJ whole genome shotgun (WGS) entry which is preliminary data.</text>
</comment>
<organism evidence="2 3">
    <name type="scientific">Ditylenchus destructor</name>
    <dbReference type="NCBI Taxonomy" id="166010"/>
    <lineage>
        <taxon>Eukaryota</taxon>
        <taxon>Metazoa</taxon>
        <taxon>Ecdysozoa</taxon>
        <taxon>Nematoda</taxon>
        <taxon>Chromadorea</taxon>
        <taxon>Rhabditida</taxon>
        <taxon>Tylenchina</taxon>
        <taxon>Tylenchomorpha</taxon>
        <taxon>Sphaerularioidea</taxon>
        <taxon>Anguinidae</taxon>
        <taxon>Anguininae</taxon>
        <taxon>Ditylenchus</taxon>
    </lineage>
</organism>
<protein>
    <recommendedName>
        <fullName evidence="4">Glycine zipper 2TM domain-containing protein</fullName>
    </recommendedName>
</protein>
<name>A0AAD4NFV3_9BILA</name>
<sequence length="87" mass="9215">MFNLSSIHLFFLVQVICAVLFTFTGAQHNEGSLSTLHGRNSRFESLGQGSHEVTGRRRIFSKRGVLKGAAIGALAGGAIGGITKKGK</sequence>